<dbReference type="EMBL" id="VCAZ01000001">
    <property type="protein sequence ID" value="TSK13562.1"/>
    <property type="molecule type" value="Genomic_DNA"/>
</dbReference>
<feature type="region of interest" description="Disordered" evidence="1">
    <location>
        <begin position="1"/>
        <end position="42"/>
    </location>
</feature>
<proteinExistence type="predicted"/>
<organism evidence="2 3">
    <name type="scientific">Bagarius yarrelli</name>
    <name type="common">Goonch</name>
    <name type="synonym">Bagrus yarrelli</name>
    <dbReference type="NCBI Taxonomy" id="175774"/>
    <lineage>
        <taxon>Eukaryota</taxon>
        <taxon>Metazoa</taxon>
        <taxon>Chordata</taxon>
        <taxon>Craniata</taxon>
        <taxon>Vertebrata</taxon>
        <taxon>Euteleostomi</taxon>
        <taxon>Actinopterygii</taxon>
        <taxon>Neopterygii</taxon>
        <taxon>Teleostei</taxon>
        <taxon>Ostariophysi</taxon>
        <taxon>Siluriformes</taxon>
        <taxon>Sisoridae</taxon>
        <taxon>Sisorinae</taxon>
        <taxon>Bagarius</taxon>
    </lineage>
</organism>
<evidence type="ECO:0000313" key="2">
    <source>
        <dbReference type="EMBL" id="TSK13562.1"/>
    </source>
</evidence>
<dbReference type="AlphaFoldDB" id="A0A556TIA1"/>
<keyword evidence="3" id="KW-1185">Reference proteome</keyword>
<dbReference type="OrthoDB" id="10262929at2759"/>
<feature type="compositionally biased region" description="Polar residues" evidence="1">
    <location>
        <begin position="29"/>
        <end position="42"/>
    </location>
</feature>
<reference evidence="2 3" key="1">
    <citation type="journal article" date="2019" name="Genome Biol. Evol.">
        <title>Whole-Genome Sequencing of the Giant Devil Catfish, Bagarius yarrelli.</title>
        <authorList>
            <person name="Jiang W."/>
            <person name="Lv Y."/>
            <person name="Cheng L."/>
            <person name="Yang K."/>
            <person name="Chao B."/>
            <person name="Wang X."/>
            <person name="Li Y."/>
            <person name="Pan X."/>
            <person name="You X."/>
            <person name="Zhang Y."/>
            <person name="Yang J."/>
            <person name="Li J."/>
            <person name="Zhang X."/>
            <person name="Liu S."/>
            <person name="Sun C."/>
            <person name="Yang J."/>
            <person name="Shi Q."/>
        </authorList>
    </citation>
    <scope>NUCLEOTIDE SEQUENCE [LARGE SCALE GENOMIC DNA]</scope>
    <source>
        <strain evidence="2">JWS20170419001</strain>
        <tissue evidence="2">Muscle</tissue>
    </source>
</reference>
<name>A0A556TIA1_BAGYA</name>
<evidence type="ECO:0000256" key="1">
    <source>
        <dbReference type="SAM" id="MobiDB-lite"/>
    </source>
</evidence>
<accession>A0A556TIA1</accession>
<comment type="caution">
    <text evidence="2">The sequence shown here is derived from an EMBL/GenBank/DDBJ whole genome shotgun (WGS) entry which is preliminary data.</text>
</comment>
<protein>
    <submittedName>
        <fullName evidence="2">Uncharacterized protein</fullName>
    </submittedName>
</protein>
<dbReference type="Proteomes" id="UP000319801">
    <property type="component" value="Unassembled WGS sequence"/>
</dbReference>
<evidence type="ECO:0000313" key="3">
    <source>
        <dbReference type="Proteomes" id="UP000319801"/>
    </source>
</evidence>
<sequence>MSQSDGSSTDDENQSHVQPEKSIEATAPEINSQEVQASSLSTSRALQCLEEVKTSPNLILHITTSAFKA</sequence>
<gene>
    <name evidence="2" type="ORF">Baya_0436</name>
</gene>